<dbReference type="GO" id="GO:0009898">
    <property type="term" value="C:cytoplasmic side of plasma membrane"/>
    <property type="evidence" value="ECO:0007669"/>
    <property type="project" value="TreeGrafter"/>
</dbReference>
<dbReference type="GO" id="GO:0015031">
    <property type="term" value="P:protein transport"/>
    <property type="evidence" value="ECO:0007669"/>
    <property type="project" value="UniProtKB-KW"/>
</dbReference>
<dbReference type="InterPro" id="IPR057471">
    <property type="entry name" value="CHMP7_WHD"/>
</dbReference>
<keyword evidence="6" id="KW-0653">Protein transport</keyword>
<comment type="similarity">
    <text evidence="3">Belongs to the SNF7 family.</text>
</comment>
<dbReference type="PANTHER" id="PTHR22761">
    <property type="entry name" value="CHARGED MULTIVESICULAR BODY PROTEIN"/>
    <property type="match status" value="1"/>
</dbReference>
<dbReference type="Proteomes" id="UP001347796">
    <property type="component" value="Unassembled WGS sequence"/>
</dbReference>
<reference evidence="13 14" key="1">
    <citation type="submission" date="2024-01" db="EMBL/GenBank/DDBJ databases">
        <title>The genome of the rayed Mediterranean limpet Patella caerulea (Linnaeus, 1758).</title>
        <authorList>
            <person name="Anh-Thu Weber A."/>
            <person name="Halstead-Nussloch G."/>
        </authorList>
    </citation>
    <scope>NUCLEOTIDE SEQUENCE [LARGE SCALE GENOMIC DNA]</scope>
    <source>
        <strain evidence="13">AATW-2023a</strain>
        <tissue evidence="13">Whole specimen</tissue>
    </source>
</reference>
<evidence type="ECO:0000256" key="9">
    <source>
        <dbReference type="ARBA" id="ARBA00041077"/>
    </source>
</evidence>
<evidence type="ECO:0000256" key="5">
    <source>
        <dbReference type="ARBA" id="ARBA00022490"/>
    </source>
</evidence>
<dbReference type="Pfam" id="PF25239">
    <property type="entry name" value="WHD_CHMP7"/>
    <property type="match status" value="1"/>
</dbReference>
<evidence type="ECO:0000259" key="12">
    <source>
        <dbReference type="Pfam" id="PF25239"/>
    </source>
</evidence>
<feature type="domain" description="CHMP7 winged helix" evidence="12">
    <location>
        <begin position="139"/>
        <end position="207"/>
    </location>
</feature>
<evidence type="ECO:0000256" key="1">
    <source>
        <dbReference type="ARBA" id="ARBA00004259"/>
    </source>
</evidence>
<evidence type="ECO:0000313" key="14">
    <source>
        <dbReference type="Proteomes" id="UP001347796"/>
    </source>
</evidence>
<evidence type="ECO:0000256" key="3">
    <source>
        <dbReference type="ARBA" id="ARBA00006190"/>
    </source>
</evidence>
<dbReference type="EMBL" id="JAZGQO010000006">
    <property type="protein sequence ID" value="KAK6185069.1"/>
    <property type="molecule type" value="Genomic_DNA"/>
</dbReference>
<keyword evidence="4" id="KW-0813">Transport</keyword>
<comment type="subcellular location">
    <subcellularLocation>
        <location evidence="2">Cytoplasm</location>
    </subcellularLocation>
    <subcellularLocation>
        <location evidence="1">Nucleus envelope</location>
    </subcellularLocation>
</comment>
<dbReference type="Pfam" id="PF03357">
    <property type="entry name" value="Snf7"/>
    <property type="match status" value="1"/>
</dbReference>
<keyword evidence="8" id="KW-0539">Nucleus</keyword>
<evidence type="ECO:0000256" key="11">
    <source>
        <dbReference type="SAM" id="Coils"/>
    </source>
</evidence>
<keyword evidence="7 11" id="KW-0175">Coiled coil</keyword>
<keyword evidence="5" id="KW-0963">Cytoplasm</keyword>
<dbReference type="PANTHER" id="PTHR22761:SF21">
    <property type="entry name" value="CHARGED MULTIVESICULAR BODY PROTEIN 7"/>
    <property type="match status" value="1"/>
</dbReference>
<gene>
    <name evidence="13" type="ORF">SNE40_007389</name>
</gene>
<protein>
    <recommendedName>
        <fullName evidence="9">Charged multivesicular body protein 7</fullName>
    </recommendedName>
    <alternativeName>
        <fullName evidence="10">Chromatin-modifying protein 7</fullName>
    </alternativeName>
</protein>
<evidence type="ECO:0000256" key="2">
    <source>
        <dbReference type="ARBA" id="ARBA00004496"/>
    </source>
</evidence>
<dbReference type="InterPro" id="IPR005024">
    <property type="entry name" value="Snf7_fam"/>
</dbReference>
<name>A0AAN8PXF4_PATCE</name>
<dbReference type="GO" id="GO:0006900">
    <property type="term" value="P:vesicle budding from membrane"/>
    <property type="evidence" value="ECO:0007669"/>
    <property type="project" value="TreeGrafter"/>
</dbReference>
<dbReference type="AlphaFoldDB" id="A0AAN8PXF4"/>
<accession>A0AAN8PXF4</accession>
<feature type="coiled-coil region" evidence="11">
    <location>
        <begin position="231"/>
        <end position="258"/>
    </location>
</feature>
<dbReference type="GO" id="GO:0005635">
    <property type="term" value="C:nuclear envelope"/>
    <property type="evidence" value="ECO:0007669"/>
    <property type="project" value="UniProtKB-SubCell"/>
</dbReference>
<evidence type="ECO:0000313" key="13">
    <source>
        <dbReference type="EMBL" id="KAK6185069.1"/>
    </source>
</evidence>
<proteinExistence type="inferred from homology"/>
<keyword evidence="14" id="KW-1185">Reference proteome</keyword>
<evidence type="ECO:0000256" key="7">
    <source>
        <dbReference type="ARBA" id="ARBA00023054"/>
    </source>
</evidence>
<dbReference type="GO" id="GO:0032511">
    <property type="term" value="P:late endosome to vacuole transport via multivesicular body sorting pathway"/>
    <property type="evidence" value="ECO:0007669"/>
    <property type="project" value="TreeGrafter"/>
</dbReference>
<dbReference type="GO" id="GO:0000815">
    <property type="term" value="C:ESCRT III complex"/>
    <property type="evidence" value="ECO:0007669"/>
    <property type="project" value="TreeGrafter"/>
</dbReference>
<comment type="caution">
    <text evidence="13">The sequence shown here is derived from an EMBL/GenBank/DDBJ whole genome shotgun (WGS) entry which is preliminary data.</text>
</comment>
<dbReference type="GO" id="GO:0005771">
    <property type="term" value="C:multivesicular body"/>
    <property type="evidence" value="ECO:0007669"/>
    <property type="project" value="TreeGrafter"/>
</dbReference>
<organism evidence="13 14">
    <name type="scientific">Patella caerulea</name>
    <name type="common">Rayed Mediterranean limpet</name>
    <dbReference type="NCBI Taxonomy" id="87958"/>
    <lineage>
        <taxon>Eukaryota</taxon>
        <taxon>Metazoa</taxon>
        <taxon>Spiralia</taxon>
        <taxon>Lophotrochozoa</taxon>
        <taxon>Mollusca</taxon>
        <taxon>Gastropoda</taxon>
        <taxon>Patellogastropoda</taxon>
        <taxon>Patelloidea</taxon>
        <taxon>Patellidae</taxon>
        <taxon>Patella</taxon>
    </lineage>
</organism>
<evidence type="ECO:0000256" key="6">
    <source>
        <dbReference type="ARBA" id="ARBA00022927"/>
    </source>
</evidence>
<sequence length="416" mass="47353">MSSDDSFPPEWQDDQRMTVLFAAFRDKSLNPHSWNKKMNFWMNLITDRCKKNNSCVVSLDDLPTQFERKGKTPKCLDLVVQEMTRLKRLRNISDIEASSAGWLSWGYNVMKKPVSWSLSLLGGSKAKTEKLFYIPDLLQDKCKKLLRRHYDTVEYESTDNLIELSKLKDKYHDLFTQDFDVVLRQLEVDKKIIIAQTSDNDTLVKFCKQSDKSVETIQDSDLNVYRILKVQKDLEKQVEILSEKCDRYTEEARLLVKQGKKTKAIHSLRKKRAIEKSIDQKTNSLDILHTMTLKIQEAANNEMVIKAYESGVSALKAAGKDIDINKVDNVMDNIQELLGDQEEINQTLSRGEVTMGDTTMADLESELENMLLEDKPITEIDDSISSTTADLTLPSVPRFSPTGYAAASSSSIVPGS</sequence>
<dbReference type="Gene3D" id="6.10.140.1230">
    <property type="match status" value="1"/>
</dbReference>
<evidence type="ECO:0000256" key="10">
    <source>
        <dbReference type="ARBA" id="ARBA00041629"/>
    </source>
</evidence>
<evidence type="ECO:0000256" key="8">
    <source>
        <dbReference type="ARBA" id="ARBA00023242"/>
    </source>
</evidence>
<evidence type="ECO:0000256" key="4">
    <source>
        <dbReference type="ARBA" id="ARBA00022448"/>
    </source>
</evidence>
<dbReference type="Pfam" id="PF25880">
    <property type="entry name" value="WHD_CHMP7_1st"/>
    <property type="match status" value="1"/>
</dbReference>